<dbReference type="EMBL" id="BMJO01000001">
    <property type="protein sequence ID" value="GGE40575.1"/>
    <property type="molecule type" value="Genomic_DNA"/>
</dbReference>
<dbReference type="InterPro" id="IPR016181">
    <property type="entry name" value="Acyl_CoA_acyltransferase"/>
</dbReference>
<reference evidence="4" key="1">
    <citation type="journal article" date="2014" name="Int. J. Syst. Evol. Microbiol.">
        <title>Complete genome of a new Firmicutes species belonging to the dominant human colonic microbiota ('Ruminococcus bicirculans') reveals two chromosomes and a selective capacity to utilize plant glucans.</title>
        <authorList>
            <consortium name="NISC Comparative Sequencing Program"/>
            <person name="Wegmann U."/>
            <person name="Louis P."/>
            <person name="Goesmann A."/>
            <person name="Henrissat B."/>
            <person name="Duncan S.H."/>
            <person name="Flint H.J."/>
        </authorList>
    </citation>
    <scope>NUCLEOTIDE SEQUENCE</scope>
    <source>
        <strain evidence="4">CGMCC 1.15644</strain>
    </source>
</reference>
<dbReference type="GO" id="GO:0016747">
    <property type="term" value="F:acyltransferase activity, transferring groups other than amino-acyl groups"/>
    <property type="evidence" value="ECO:0007669"/>
    <property type="project" value="InterPro"/>
</dbReference>
<dbReference type="EMBL" id="SLWO01000001">
    <property type="protein sequence ID" value="TCO31321.1"/>
    <property type="molecule type" value="Genomic_DNA"/>
</dbReference>
<organism evidence="5 6">
    <name type="scientific">Pedobacter psychrotolerans</name>
    <dbReference type="NCBI Taxonomy" id="1843235"/>
    <lineage>
        <taxon>Bacteria</taxon>
        <taxon>Pseudomonadati</taxon>
        <taxon>Bacteroidota</taxon>
        <taxon>Sphingobacteriia</taxon>
        <taxon>Sphingobacteriales</taxon>
        <taxon>Sphingobacteriaceae</taxon>
        <taxon>Pedobacter</taxon>
    </lineage>
</organism>
<keyword evidence="1 5" id="KW-0808">Transferase</keyword>
<dbReference type="InterPro" id="IPR051556">
    <property type="entry name" value="N-term/lysine_N-AcTrnsfr"/>
</dbReference>
<evidence type="ECO:0000259" key="3">
    <source>
        <dbReference type="PROSITE" id="PS51186"/>
    </source>
</evidence>
<dbReference type="CDD" id="cd04301">
    <property type="entry name" value="NAT_SF"/>
    <property type="match status" value="1"/>
</dbReference>
<feature type="domain" description="N-acetyltransferase" evidence="3">
    <location>
        <begin position="18"/>
        <end position="187"/>
    </location>
</feature>
<dbReference type="SUPFAM" id="SSF55729">
    <property type="entry name" value="Acyl-CoA N-acyltransferases (Nat)"/>
    <property type="match status" value="1"/>
</dbReference>
<evidence type="ECO:0000313" key="5">
    <source>
        <dbReference type="EMBL" id="TCO31321.1"/>
    </source>
</evidence>
<evidence type="ECO:0000313" key="4">
    <source>
        <dbReference type="EMBL" id="GGE40575.1"/>
    </source>
</evidence>
<proteinExistence type="predicted"/>
<dbReference type="Pfam" id="PF00583">
    <property type="entry name" value="Acetyltransf_1"/>
    <property type="match status" value="1"/>
</dbReference>
<gene>
    <name evidence="4" type="primary">wecD</name>
    <name evidence="5" type="ORF">EV200_101771</name>
    <name evidence="4" type="ORF">GCM10011413_03010</name>
</gene>
<dbReference type="Proteomes" id="UP000622648">
    <property type="component" value="Unassembled WGS sequence"/>
</dbReference>
<name>A0A4R2HQX0_9SPHI</name>
<dbReference type="PROSITE" id="PS51186">
    <property type="entry name" value="GNAT"/>
    <property type="match status" value="1"/>
</dbReference>
<comment type="caution">
    <text evidence="5">The sequence shown here is derived from an EMBL/GenBank/DDBJ whole genome shotgun (WGS) entry which is preliminary data.</text>
</comment>
<sequence length="190" mass="21893">MTKDYIILGTVFNHMEHIIITAATAENISTIQQIGKETFHETFSESNTKEDMQKYLDENFSEQKVKSELNNSESMFFIAWDESLPVGYLKLNIGAAQTEDQGHAALEIERIYVKSTHHGKKVGQMLYEQALVTANQLKKNTLWLGVWEENSRAIRFYEKNGFVAFDRHIFKMGDDEQTDIMMRKTLSSAI</sequence>
<keyword evidence="2" id="KW-0012">Acyltransferase</keyword>
<protein>
    <submittedName>
        <fullName evidence="4 5">N-acetyltransferase</fullName>
    </submittedName>
</protein>
<dbReference type="AlphaFoldDB" id="A0A4R2HQX0"/>
<dbReference type="PANTHER" id="PTHR42919:SF8">
    <property type="entry name" value="N-ALPHA-ACETYLTRANSFERASE 50"/>
    <property type="match status" value="1"/>
</dbReference>
<evidence type="ECO:0000313" key="7">
    <source>
        <dbReference type="Proteomes" id="UP000622648"/>
    </source>
</evidence>
<dbReference type="Proteomes" id="UP000295684">
    <property type="component" value="Unassembled WGS sequence"/>
</dbReference>
<evidence type="ECO:0000313" key="6">
    <source>
        <dbReference type="Proteomes" id="UP000295684"/>
    </source>
</evidence>
<accession>A0A4R2HQX0</accession>
<keyword evidence="7" id="KW-1185">Reference proteome</keyword>
<dbReference type="InterPro" id="IPR000182">
    <property type="entry name" value="GNAT_dom"/>
</dbReference>
<dbReference type="PANTHER" id="PTHR42919">
    <property type="entry name" value="N-ALPHA-ACETYLTRANSFERASE"/>
    <property type="match status" value="1"/>
</dbReference>
<evidence type="ECO:0000256" key="1">
    <source>
        <dbReference type="ARBA" id="ARBA00022679"/>
    </source>
</evidence>
<reference evidence="7" key="2">
    <citation type="journal article" date="2019" name="Int. J. Syst. Evol. Microbiol.">
        <title>The Global Catalogue of Microorganisms (GCM) 10K type strain sequencing project: providing services to taxonomists for standard genome sequencing and annotation.</title>
        <authorList>
            <consortium name="The Broad Institute Genomics Platform"/>
            <consortium name="The Broad Institute Genome Sequencing Center for Infectious Disease"/>
            <person name="Wu L."/>
            <person name="Ma J."/>
        </authorList>
    </citation>
    <scope>NUCLEOTIDE SEQUENCE [LARGE SCALE GENOMIC DNA]</scope>
    <source>
        <strain evidence="7">CGMCC 1.15644</strain>
    </source>
</reference>
<dbReference type="Gene3D" id="3.40.630.30">
    <property type="match status" value="1"/>
</dbReference>
<reference evidence="5 6" key="3">
    <citation type="submission" date="2019-03" db="EMBL/GenBank/DDBJ databases">
        <title>Genomic Encyclopedia of Type Strains, Phase IV (KMG-IV): sequencing the most valuable type-strain genomes for metagenomic binning, comparative biology and taxonomic classification.</title>
        <authorList>
            <person name="Goeker M."/>
        </authorList>
    </citation>
    <scope>NUCLEOTIDE SEQUENCE [LARGE SCALE GENOMIC DNA]</scope>
    <source>
        <strain evidence="5 6">DSM 103236</strain>
    </source>
</reference>
<evidence type="ECO:0000256" key="2">
    <source>
        <dbReference type="ARBA" id="ARBA00023315"/>
    </source>
</evidence>
<reference evidence="4" key="4">
    <citation type="submission" date="2024-05" db="EMBL/GenBank/DDBJ databases">
        <authorList>
            <person name="Sun Q."/>
            <person name="Zhou Y."/>
        </authorList>
    </citation>
    <scope>NUCLEOTIDE SEQUENCE</scope>
    <source>
        <strain evidence="4">CGMCC 1.15644</strain>
    </source>
</reference>